<protein>
    <submittedName>
        <fullName evidence="3">Uncharacterized protein</fullName>
    </submittedName>
</protein>
<sequence>MERYGRDYAAGGSGEDSGEPAGPAPVVSRYSLLASAGAALLAAGGAFGLYAGAGAAREDEAGR</sequence>
<keyword evidence="4" id="KW-1185">Reference proteome</keyword>
<comment type="caution">
    <text evidence="3">The sequence shown here is derived from an EMBL/GenBank/DDBJ whole genome shotgun (WGS) entry which is preliminary data.</text>
</comment>
<keyword evidence="2" id="KW-1133">Transmembrane helix</keyword>
<keyword evidence="2" id="KW-0812">Transmembrane</keyword>
<evidence type="ECO:0000256" key="1">
    <source>
        <dbReference type="SAM" id="MobiDB-lite"/>
    </source>
</evidence>
<name>A0ABX1JPN2_9MICC</name>
<evidence type="ECO:0000256" key="2">
    <source>
        <dbReference type="SAM" id="Phobius"/>
    </source>
</evidence>
<feature type="transmembrane region" description="Helical" evidence="2">
    <location>
        <begin position="30"/>
        <end position="53"/>
    </location>
</feature>
<proteinExistence type="predicted"/>
<evidence type="ECO:0000313" key="4">
    <source>
        <dbReference type="Proteomes" id="UP000523795"/>
    </source>
</evidence>
<accession>A0ABX1JPN2</accession>
<organism evidence="3 4">
    <name type="scientific">Arthrobacter deserti</name>
    <dbReference type="NCBI Taxonomy" id="1742687"/>
    <lineage>
        <taxon>Bacteria</taxon>
        <taxon>Bacillati</taxon>
        <taxon>Actinomycetota</taxon>
        <taxon>Actinomycetes</taxon>
        <taxon>Micrococcales</taxon>
        <taxon>Micrococcaceae</taxon>
        <taxon>Arthrobacter</taxon>
    </lineage>
</organism>
<feature type="region of interest" description="Disordered" evidence="1">
    <location>
        <begin position="1"/>
        <end position="25"/>
    </location>
</feature>
<dbReference type="Proteomes" id="UP000523795">
    <property type="component" value="Unassembled WGS sequence"/>
</dbReference>
<reference evidence="3 4" key="1">
    <citation type="submission" date="2020-04" db="EMBL/GenBank/DDBJ databases">
        <authorList>
            <person name="Liu S."/>
        </authorList>
    </citation>
    <scope>NUCLEOTIDE SEQUENCE [LARGE SCALE GENOMIC DNA]</scope>
    <source>
        <strain evidence="3 4">CGMCC 1.15091</strain>
    </source>
</reference>
<gene>
    <name evidence="3" type="ORF">HER39_04125</name>
</gene>
<evidence type="ECO:0000313" key="3">
    <source>
        <dbReference type="EMBL" id="NKX49772.1"/>
    </source>
</evidence>
<dbReference type="EMBL" id="JAAZSR010000037">
    <property type="protein sequence ID" value="NKX49772.1"/>
    <property type="molecule type" value="Genomic_DNA"/>
</dbReference>
<keyword evidence="2" id="KW-0472">Membrane</keyword>